<dbReference type="HOGENOM" id="CLU_058196_0_0_9"/>
<evidence type="ECO:0000313" key="3">
    <source>
        <dbReference type="Proteomes" id="UP000003793"/>
    </source>
</evidence>
<dbReference type="CDD" id="cd06325">
    <property type="entry name" value="PBP1_ABC_unchar_transporter"/>
    <property type="match status" value="1"/>
</dbReference>
<protein>
    <submittedName>
        <fullName evidence="2">ABC transporter substrate binding protein</fullName>
    </submittedName>
</protein>
<gene>
    <name evidence="2" type="ORF">COPCOM_02316</name>
</gene>
<proteinExistence type="predicted"/>
<dbReference type="InterPro" id="IPR028082">
    <property type="entry name" value="Peripla_BP_I"/>
</dbReference>
<dbReference type="Proteomes" id="UP000003793">
    <property type="component" value="Unassembled WGS sequence"/>
</dbReference>
<keyword evidence="1" id="KW-1133">Transmembrane helix</keyword>
<dbReference type="PANTHER" id="PTHR35271">
    <property type="entry name" value="ABC TRANSPORTER, SUBSTRATE-BINDING LIPOPROTEIN-RELATED"/>
    <property type="match status" value="1"/>
</dbReference>
<dbReference type="Gene3D" id="3.40.50.2300">
    <property type="match status" value="2"/>
</dbReference>
<keyword evidence="1" id="KW-0472">Membrane</keyword>
<reference evidence="2 3" key="2">
    <citation type="submission" date="2009-03" db="EMBL/GenBank/DDBJ databases">
        <title>Draft genome sequence of Coprococcus comes (ATCC 27758).</title>
        <authorList>
            <person name="Sudarsanam P."/>
            <person name="Ley R."/>
            <person name="Guruge J."/>
            <person name="Turnbaugh P.J."/>
            <person name="Mahowald M."/>
            <person name="Liep D."/>
            <person name="Gordon J."/>
        </authorList>
    </citation>
    <scope>NUCLEOTIDE SEQUENCE [LARGE SCALE GENOMIC DNA]</scope>
    <source>
        <strain evidence="2 3">ATCC 27758</strain>
    </source>
</reference>
<dbReference type="AlphaFoldDB" id="C0BB60"/>
<sequence length="356" mass="37961">MKANKENYLSRRGEQNYEKKRTIAVLLTMAMAVTMMAGCGSKSDSKTADGEKSYTIGISQFAEHGSLDNCREGFLEGLKEEGIEEGKNLNVEYKNSAADMGTASQIASSFVSDKVDLICGIATPSAQTAYNAAMDTDISVIYTAVTDPKAAELADDKGNPVGEVTGTSDKLPIEAQLKMIRELLPDAKKIGILYTTSEANSVSAIAEYKEKVGDYGFELVEKGITNTSEIALATDDLLSQVDCISNLTDNTVVSSLATILDKANAANIPVFGSEIEQVKLGCLAAEGLDYVALGKQTGKMAAKVLKGEKKASEMPFETITEAGLYLNTKVAENLGITVEDDLKNSAVETYDSISEN</sequence>
<dbReference type="SUPFAM" id="SSF53822">
    <property type="entry name" value="Periplasmic binding protein-like I"/>
    <property type="match status" value="1"/>
</dbReference>
<organism evidence="2 3">
    <name type="scientific">Coprococcus comes ATCC 27758</name>
    <dbReference type="NCBI Taxonomy" id="470146"/>
    <lineage>
        <taxon>Bacteria</taxon>
        <taxon>Bacillati</taxon>
        <taxon>Bacillota</taxon>
        <taxon>Clostridia</taxon>
        <taxon>Lachnospirales</taxon>
        <taxon>Lachnospiraceae</taxon>
        <taxon>Coprococcus</taxon>
    </lineage>
</organism>
<reference evidence="2 3" key="1">
    <citation type="submission" date="2009-02" db="EMBL/GenBank/DDBJ databases">
        <authorList>
            <person name="Fulton L."/>
            <person name="Clifton S."/>
            <person name="Fulton B."/>
            <person name="Xu J."/>
            <person name="Minx P."/>
            <person name="Pepin K.H."/>
            <person name="Johnson M."/>
            <person name="Bhonagiri V."/>
            <person name="Nash W.E."/>
            <person name="Mardis E.R."/>
            <person name="Wilson R.K."/>
        </authorList>
    </citation>
    <scope>NUCLEOTIDE SEQUENCE [LARGE SCALE GENOMIC DNA]</scope>
    <source>
        <strain evidence="2 3">ATCC 27758</strain>
    </source>
</reference>
<dbReference type="InterPro" id="IPR007487">
    <property type="entry name" value="ABC_transpt-TYRBP-like"/>
</dbReference>
<name>C0BB60_9FIRM</name>
<dbReference type="EMBL" id="ABVR01000041">
    <property type="protein sequence ID" value="EEG89334.1"/>
    <property type="molecule type" value="Genomic_DNA"/>
</dbReference>
<dbReference type="Pfam" id="PF04392">
    <property type="entry name" value="ABC_sub_bind"/>
    <property type="match status" value="1"/>
</dbReference>
<keyword evidence="1" id="KW-0812">Transmembrane</keyword>
<evidence type="ECO:0000256" key="1">
    <source>
        <dbReference type="SAM" id="Phobius"/>
    </source>
</evidence>
<dbReference type="PANTHER" id="PTHR35271:SF1">
    <property type="entry name" value="ABC TRANSPORTER, SUBSTRATE-BINDING LIPOPROTEIN"/>
    <property type="match status" value="1"/>
</dbReference>
<accession>C0BB60</accession>
<feature type="transmembrane region" description="Helical" evidence="1">
    <location>
        <begin position="21"/>
        <end position="38"/>
    </location>
</feature>
<comment type="caution">
    <text evidence="2">The sequence shown here is derived from an EMBL/GenBank/DDBJ whole genome shotgun (WGS) entry which is preliminary data.</text>
</comment>
<evidence type="ECO:0000313" key="2">
    <source>
        <dbReference type="EMBL" id="EEG89334.1"/>
    </source>
</evidence>